<dbReference type="InterPro" id="IPR020904">
    <property type="entry name" value="Sc_DH/Rdtase_CS"/>
</dbReference>
<dbReference type="RefSeq" id="WP_290207185.1">
    <property type="nucleotide sequence ID" value="NZ_JASDDK010000004.1"/>
</dbReference>
<evidence type="ECO:0000256" key="1">
    <source>
        <dbReference type="ARBA" id="ARBA00006484"/>
    </source>
</evidence>
<dbReference type="PANTHER" id="PTHR43477">
    <property type="entry name" value="DIHYDROANTICAPSIN 7-DEHYDROGENASE"/>
    <property type="match status" value="1"/>
</dbReference>
<dbReference type="InterPro" id="IPR002347">
    <property type="entry name" value="SDR_fam"/>
</dbReference>
<sequence length="258" mass="27796">MIDLTGKVAVITGGGKGIGESVSQILSKQGAVVHILEIDKESGNRVAEDINAQSRKAFFHYCDLTKHDAVGIIFQEIFKVSGHIDILVNNAGIAHIGNVEATSPEDMDRLYNVNIKSVYSCLHFGVPLMKKSGGGAIVNMASVASLVGLADRFAYSMTKGAIYSLTFSIAKDYINDNIRCNAVGPGRVHTPFVDNYISQNYPGQEAETFEKLSKTQPIGRMGKPTEIANLIAYLCSDEAAFITGSYYSIDGGFLTLNT</sequence>
<evidence type="ECO:0000313" key="3">
    <source>
        <dbReference type="EMBL" id="MDN3493524.1"/>
    </source>
</evidence>
<dbReference type="SUPFAM" id="SSF51735">
    <property type="entry name" value="NAD(P)-binding Rossmann-fold domains"/>
    <property type="match status" value="1"/>
</dbReference>
<dbReference type="NCBIfam" id="NF005559">
    <property type="entry name" value="PRK07231.1"/>
    <property type="match status" value="1"/>
</dbReference>
<comment type="caution">
    <text evidence="3">The sequence shown here is derived from an EMBL/GenBank/DDBJ whole genome shotgun (WGS) entry which is preliminary data.</text>
</comment>
<proteinExistence type="inferred from homology"/>
<accession>A0ABT7ZXH0</accession>
<reference evidence="3 4" key="1">
    <citation type="journal article" date="2023" name="Int. J. Syst. Evol. Microbiol.">
        <title>Winogradskyella bathintestinalis sp. nov., isolated from the intestine of the deep-sea loosejaw dragonfish, Malacosteus niger.</title>
        <authorList>
            <person name="Uniacke-Lowe S."/>
            <person name="Johnson C.N."/>
            <person name="Stanton C."/>
            <person name="Hill C."/>
            <person name="Ross P."/>
        </authorList>
    </citation>
    <scope>NUCLEOTIDE SEQUENCE [LARGE SCALE GENOMIC DNA]</scope>
    <source>
        <strain evidence="3 4">APC 3343</strain>
    </source>
</reference>
<dbReference type="GO" id="GO:0016491">
    <property type="term" value="F:oxidoreductase activity"/>
    <property type="evidence" value="ECO:0007669"/>
    <property type="project" value="UniProtKB-KW"/>
</dbReference>
<organism evidence="3 4">
    <name type="scientific">Winogradskyella bathintestinalis</name>
    <dbReference type="NCBI Taxonomy" id="3035208"/>
    <lineage>
        <taxon>Bacteria</taxon>
        <taxon>Pseudomonadati</taxon>
        <taxon>Bacteroidota</taxon>
        <taxon>Flavobacteriia</taxon>
        <taxon>Flavobacteriales</taxon>
        <taxon>Flavobacteriaceae</taxon>
        <taxon>Winogradskyella</taxon>
    </lineage>
</organism>
<dbReference type="EMBL" id="JASDDK010000004">
    <property type="protein sequence ID" value="MDN3493524.1"/>
    <property type="molecule type" value="Genomic_DNA"/>
</dbReference>
<keyword evidence="2 3" id="KW-0560">Oxidoreductase</keyword>
<protein>
    <submittedName>
        <fullName evidence="3">SDR family oxidoreductase</fullName>
        <ecNumber evidence="3">1.-.-.-</ecNumber>
    </submittedName>
</protein>
<dbReference type="CDD" id="cd05233">
    <property type="entry name" value="SDR_c"/>
    <property type="match status" value="1"/>
</dbReference>
<comment type="similarity">
    <text evidence="1">Belongs to the short-chain dehydrogenases/reductases (SDR) family.</text>
</comment>
<dbReference type="Pfam" id="PF13561">
    <property type="entry name" value="adh_short_C2"/>
    <property type="match status" value="1"/>
</dbReference>
<gene>
    <name evidence="3" type="ORF">QMA06_12405</name>
</gene>
<dbReference type="PRINTS" id="PR00080">
    <property type="entry name" value="SDRFAMILY"/>
</dbReference>
<keyword evidence="4" id="KW-1185">Reference proteome</keyword>
<dbReference type="PANTHER" id="PTHR43477:SF1">
    <property type="entry name" value="DIHYDROANTICAPSIN 7-DEHYDROGENASE"/>
    <property type="match status" value="1"/>
</dbReference>
<dbReference type="PROSITE" id="PS00061">
    <property type="entry name" value="ADH_SHORT"/>
    <property type="match status" value="1"/>
</dbReference>
<dbReference type="Proteomes" id="UP001231197">
    <property type="component" value="Unassembled WGS sequence"/>
</dbReference>
<dbReference type="PRINTS" id="PR00081">
    <property type="entry name" value="GDHRDH"/>
</dbReference>
<dbReference type="InterPro" id="IPR051122">
    <property type="entry name" value="SDR_DHRS6-like"/>
</dbReference>
<name>A0ABT7ZXH0_9FLAO</name>
<evidence type="ECO:0000256" key="2">
    <source>
        <dbReference type="ARBA" id="ARBA00023002"/>
    </source>
</evidence>
<dbReference type="InterPro" id="IPR036291">
    <property type="entry name" value="NAD(P)-bd_dom_sf"/>
</dbReference>
<evidence type="ECO:0000313" key="4">
    <source>
        <dbReference type="Proteomes" id="UP001231197"/>
    </source>
</evidence>
<dbReference type="EC" id="1.-.-.-" evidence="3"/>
<dbReference type="Gene3D" id="3.40.50.720">
    <property type="entry name" value="NAD(P)-binding Rossmann-like Domain"/>
    <property type="match status" value="1"/>
</dbReference>